<evidence type="ECO:0000313" key="3">
    <source>
        <dbReference type="EMBL" id="PUZ69008.1"/>
    </source>
</evidence>
<dbReference type="Pfam" id="PF14303">
    <property type="entry name" value="NAM-associated"/>
    <property type="match status" value="1"/>
</dbReference>
<evidence type="ECO:0000259" key="2">
    <source>
        <dbReference type="Pfam" id="PF14303"/>
    </source>
</evidence>
<name>A0A2T7EMF3_9POAL</name>
<dbReference type="Gramene" id="PUZ69008">
    <property type="protein sequence ID" value="PUZ69008"/>
    <property type="gene ID" value="GQ55_2G074300"/>
</dbReference>
<dbReference type="STRING" id="1504633.A0A2T7EMF3"/>
<sequence length="181" mass="20803">MLDADKTTHAAANFAGILKHNFEYLHCWEIMKDEPKWQDPKPRAFAKSAGGDGFGEDTINLGDDNSSPTGSAEKRPMGRDSAKAAKKKANSSTGSASSLEYASRMQDLSLQKISILQEESVRKNDRFQQLAFIDKKRFEEMRSHNQSLLLIEQEKIQIMREKHDMETRKRRRSKRMKDPWD</sequence>
<dbReference type="EMBL" id="CM009750">
    <property type="protein sequence ID" value="PUZ69008.1"/>
    <property type="molecule type" value="Genomic_DNA"/>
</dbReference>
<dbReference type="OrthoDB" id="692636at2759"/>
<dbReference type="InterPro" id="IPR029466">
    <property type="entry name" value="NAM-associated_C"/>
</dbReference>
<feature type="region of interest" description="Disordered" evidence="1">
    <location>
        <begin position="36"/>
        <end position="100"/>
    </location>
</feature>
<evidence type="ECO:0000256" key="1">
    <source>
        <dbReference type="SAM" id="MobiDB-lite"/>
    </source>
</evidence>
<protein>
    <recommendedName>
        <fullName evidence="2">No apical meristem-associated C-terminal domain-containing protein</fullName>
    </recommendedName>
</protein>
<organism evidence="3 4">
    <name type="scientific">Panicum hallii var. hallii</name>
    <dbReference type="NCBI Taxonomy" id="1504633"/>
    <lineage>
        <taxon>Eukaryota</taxon>
        <taxon>Viridiplantae</taxon>
        <taxon>Streptophyta</taxon>
        <taxon>Embryophyta</taxon>
        <taxon>Tracheophyta</taxon>
        <taxon>Spermatophyta</taxon>
        <taxon>Magnoliopsida</taxon>
        <taxon>Liliopsida</taxon>
        <taxon>Poales</taxon>
        <taxon>Poaceae</taxon>
        <taxon>PACMAD clade</taxon>
        <taxon>Panicoideae</taxon>
        <taxon>Panicodae</taxon>
        <taxon>Paniceae</taxon>
        <taxon>Panicinae</taxon>
        <taxon>Panicum</taxon>
        <taxon>Panicum sect. Panicum</taxon>
    </lineage>
</organism>
<feature type="region of interest" description="Disordered" evidence="1">
    <location>
        <begin position="161"/>
        <end position="181"/>
    </location>
</feature>
<reference evidence="3 4" key="1">
    <citation type="submission" date="2018-04" db="EMBL/GenBank/DDBJ databases">
        <title>WGS assembly of Panicum hallii var. hallii HAL2.</title>
        <authorList>
            <person name="Lovell J."/>
            <person name="Jenkins J."/>
            <person name="Lowry D."/>
            <person name="Mamidi S."/>
            <person name="Sreedasyam A."/>
            <person name="Weng X."/>
            <person name="Barry K."/>
            <person name="Bonette J."/>
            <person name="Campitelli B."/>
            <person name="Daum C."/>
            <person name="Gordon S."/>
            <person name="Gould B."/>
            <person name="Lipzen A."/>
            <person name="MacQueen A."/>
            <person name="Palacio-Mejia J."/>
            <person name="Plott C."/>
            <person name="Shakirov E."/>
            <person name="Shu S."/>
            <person name="Yoshinaga Y."/>
            <person name="Zane M."/>
            <person name="Rokhsar D."/>
            <person name="Grimwood J."/>
            <person name="Schmutz J."/>
            <person name="Juenger T."/>
        </authorList>
    </citation>
    <scope>NUCLEOTIDE SEQUENCE [LARGE SCALE GENOMIC DNA]</scope>
    <source>
        <strain evidence="4">cv. HAL2</strain>
    </source>
</reference>
<dbReference type="Proteomes" id="UP000244336">
    <property type="component" value="Chromosome 2"/>
</dbReference>
<gene>
    <name evidence="3" type="ORF">GQ55_2G074300</name>
</gene>
<evidence type="ECO:0000313" key="4">
    <source>
        <dbReference type="Proteomes" id="UP000244336"/>
    </source>
</evidence>
<proteinExistence type="predicted"/>
<feature type="domain" description="No apical meristem-associated C-terminal" evidence="2">
    <location>
        <begin position="21"/>
        <end position="169"/>
    </location>
</feature>
<feature type="compositionally biased region" description="Basic and acidic residues" evidence="1">
    <location>
        <begin position="72"/>
        <end position="83"/>
    </location>
</feature>
<dbReference type="AlphaFoldDB" id="A0A2T7EMF3"/>
<accession>A0A2T7EMF3</accession>
<keyword evidence="4" id="KW-1185">Reference proteome</keyword>